<evidence type="ECO:0000313" key="1">
    <source>
        <dbReference type="EMBL" id="KAK4408644.1"/>
    </source>
</evidence>
<accession>A0AAE1XC46</accession>
<comment type="caution">
    <text evidence="1">The sequence shown here is derived from an EMBL/GenBank/DDBJ whole genome shotgun (WGS) entry which is preliminary data.</text>
</comment>
<evidence type="ECO:0000313" key="2">
    <source>
        <dbReference type="Proteomes" id="UP001289374"/>
    </source>
</evidence>
<dbReference type="EMBL" id="JACGWL010000002">
    <property type="protein sequence ID" value="KAK4408644.1"/>
    <property type="molecule type" value="Genomic_DNA"/>
</dbReference>
<gene>
    <name evidence="1" type="ORF">Sango_0445400</name>
</gene>
<dbReference type="Proteomes" id="UP001289374">
    <property type="component" value="Unassembled WGS sequence"/>
</dbReference>
<dbReference type="AlphaFoldDB" id="A0AAE1XC46"/>
<reference evidence="1" key="1">
    <citation type="submission" date="2020-06" db="EMBL/GenBank/DDBJ databases">
        <authorList>
            <person name="Li T."/>
            <person name="Hu X."/>
            <person name="Zhang T."/>
            <person name="Song X."/>
            <person name="Zhang H."/>
            <person name="Dai N."/>
            <person name="Sheng W."/>
            <person name="Hou X."/>
            <person name="Wei L."/>
        </authorList>
    </citation>
    <scope>NUCLEOTIDE SEQUENCE</scope>
    <source>
        <strain evidence="1">K16</strain>
        <tissue evidence="1">Leaf</tissue>
    </source>
</reference>
<reference evidence="1" key="2">
    <citation type="journal article" date="2024" name="Plant">
        <title>Genomic evolution and insights into agronomic trait innovations of Sesamum species.</title>
        <authorList>
            <person name="Miao H."/>
            <person name="Wang L."/>
            <person name="Qu L."/>
            <person name="Liu H."/>
            <person name="Sun Y."/>
            <person name="Le M."/>
            <person name="Wang Q."/>
            <person name="Wei S."/>
            <person name="Zheng Y."/>
            <person name="Lin W."/>
            <person name="Duan Y."/>
            <person name="Cao H."/>
            <person name="Xiong S."/>
            <person name="Wang X."/>
            <person name="Wei L."/>
            <person name="Li C."/>
            <person name="Ma Q."/>
            <person name="Ju M."/>
            <person name="Zhao R."/>
            <person name="Li G."/>
            <person name="Mu C."/>
            <person name="Tian Q."/>
            <person name="Mei H."/>
            <person name="Zhang T."/>
            <person name="Gao T."/>
            <person name="Zhang H."/>
        </authorList>
    </citation>
    <scope>NUCLEOTIDE SEQUENCE</scope>
    <source>
        <strain evidence="1">K16</strain>
    </source>
</reference>
<proteinExistence type="predicted"/>
<name>A0AAE1XC46_9LAMI</name>
<protein>
    <submittedName>
        <fullName evidence="1">Uncharacterized protein</fullName>
    </submittedName>
</protein>
<organism evidence="1 2">
    <name type="scientific">Sesamum angolense</name>
    <dbReference type="NCBI Taxonomy" id="2727404"/>
    <lineage>
        <taxon>Eukaryota</taxon>
        <taxon>Viridiplantae</taxon>
        <taxon>Streptophyta</taxon>
        <taxon>Embryophyta</taxon>
        <taxon>Tracheophyta</taxon>
        <taxon>Spermatophyta</taxon>
        <taxon>Magnoliopsida</taxon>
        <taxon>eudicotyledons</taxon>
        <taxon>Gunneridae</taxon>
        <taxon>Pentapetalae</taxon>
        <taxon>asterids</taxon>
        <taxon>lamiids</taxon>
        <taxon>Lamiales</taxon>
        <taxon>Pedaliaceae</taxon>
        <taxon>Sesamum</taxon>
    </lineage>
</organism>
<keyword evidence="2" id="KW-1185">Reference proteome</keyword>
<sequence>MLEGGDFAKSQFQLAEQEEDGDGNALNASKKVVNTPSALSLMCLKLEAVGGKPGALFYAILHVYFGTYSLDGIALPAAADYINCMVGTLNVAFYGKL</sequence>